<gene>
    <name evidence="2" type="ORF">DCAF_LOCUS13708</name>
</gene>
<evidence type="ECO:0000313" key="2">
    <source>
        <dbReference type="EMBL" id="CAK7338660.1"/>
    </source>
</evidence>
<protein>
    <submittedName>
        <fullName evidence="2">Uncharacterized protein</fullName>
    </submittedName>
</protein>
<dbReference type="EMBL" id="CAWUPB010001156">
    <property type="protein sequence ID" value="CAK7338660.1"/>
    <property type="molecule type" value="Genomic_DNA"/>
</dbReference>
<evidence type="ECO:0000256" key="1">
    <source>
        <dbReference type="SAM" id="MobiDB-lite"/>
    </source>
</evidence>
<evidence type="ECO:0000313" key="3">
    <source>
        <dbReference type="Proteomes" id="UP001314170"/>
    </source>
</evidence>
<dbReference type="Proteomes" id="UP001314170">
    <property type="component" value="Unassembled WGS sequence"/>
</dbReference>
<proteinExistence type="predicted"/>
<feature type="non-terminal residue" evidence="2">
    <location>
        <position position="1"/>
    </location>
</feature>
<name>A0AAV1RQK9_9ROSI</name>
<organism evidence="2 3">
    <name type="scientific">Dovyalis caffra</name>
    <dbReference type="NCBI Taxonomy" id="77055"/>
    <lineage>
        <taxon>Eukaryota</taxon>
        <taxon>Viridiplantae</taxon>
        <taxon>Streptophyta</taxon>
        <taxon>Embryophyta</taxon>
        <taxon>Tracheophyta</taxon>
        <taxon>Spermatophyta</taxon>
        <taxon>Magnoliopsida</taxon>
        <taxon>eudicotyledons</taxon>
        <taxon>Gunneridae</taxon>
        <taxon>Pentapetalae</taxon>
        <taxon>rosids</taxon>
        <taxon>fabids</taxon>
        <taxon>Malpighiales</taxon>
        <taxon>Salicaceae</taxon>
        <taxon>Flacourtieae</taxon>
        <taxon>Dovyalis</taxon>
    </lineage>
</organism>
<feature type="region of interest" description="Disordered" evidence="1">
    <location>
        <begin position="1"/>
        <end position="29"/>
    </location>
</feature>
<feature type="non-terminal residue" evidence="2">
    <location>
        <position position="60"/>
    </location>
</feature>
<comment type="caution">
    <text evidence="2">The sequence shown here is derived from an EMBL/GenBank/DDBJ whole genome shotgun (WGS) entry which is preliminary data.</text>
</comment>
<dbReference type="AlphaFoldDB" id="A0AAV1RQK9"/>
<sequence>PKVSKNQLPGQDKKNPTTRSRKAFNDNPNQIDSIVVKRLDRMEQQLRSRKLAMEQQLLDF</sequence>
<reference evidence="2 3" key="1">
    <citation type="submission" date="2024-01" db="EMBL/GenBank/DDBJ databases">
        <authorList>
            <person name="Waweru B."/>
        </authorList>
    </citation>
    <scope>NUCLEOTIDE SEQUENCE [LARGE SCALE GENOMIC DNA]</scope>
</reference>
<accession>A0AAV1RQK9</accession>
<keyword evidence="3" id="KW-1185">Reference proteome</keyword>